<name>A0A1T4VWM9_9GAMM</name>
<feature type="transmembrane region" description="Helical" evidence="7">
    <location>
        <begin position="147"/>
        <end position="167"/>
    </location>
</feature>
<dbReference type="CDD" id="cd06579">
    <property type="entry name" value="TM_PBP1_transp_AraH_like"/>
    <property type="match status" value="1"/>
</dbReference>
<dbReference type="InterPro" id="IPR001851">
    <property type="entry name" value="ABC_transp_permease"/>
</dbReference>
<feature type="transmembrane region" description="Helical" evidence="7">
    <location>
        <begin position="121"/>
        <end position="141"/>
    </location>
</feature>
<feature type="transmembrane region" description="Helical" evidence="7">
    <location>
        <begin position="247"/>
        <end position="267"/>
    </location>
</feature>
<protein>
    <submittedName>
        <fullName evidence="8">Fructose transport system permease protein</fullName>
    </submittedName>
</protein>
<keyword evidence="5 7" id="KW-1133">Transmembrane helix</keyword>
<feature type="transmembrane region" description="Helical" evidence="7">
    <location>
        <begin position="96"/>
        <end position="114"/>
    </location>
</feature>
<evidence type="ECO:0000256" key="1">
    <source>
        <dbReference type="ARBA" id="ARBA00004429"/>
    </source>
</evidence>
<dbReference type="GO" id="GO:0022857">
    <property type="term" value="F:transmembrane transporter activity"/>
    <property type="evidence" value="ECO:0007669"/>
    <property type="project" value="InterPro"/>
</dbReference>
<accession>A0A1T4VWM9</accession>
<gene>
    <name evidence="8" type="ORF">SAMN02745130_00464</name>
</gene>
<dbReference type="STRING" id="92487.SAMN02745130_00464"/>
<sequence>MATDDFEAVAAKAGGTVASFEVDKLSLGERLQRFLHNYPTAAPMFVLLLAILAFYVIVGEKFLAPFNLSLVLQQVTIIGIIGVAQTLVILTAGIDLSVGAIMVLCSVVMGRTAIEMGLPSGIAIMLGFIVGALCGAINGFLITRLRLPPFITTLGTWSIFFAINLWYSQSETIRSQDIAEQASLLQFMGISFELWGGARFTLGTITLLLLFIGMWFALNHTPWGRHVYATGDDPQAAQLAGIDTNKVLLSVYIVAGVICALAAWTLIGRVGSISPQAGQTANLDSITAVVIGGTSLFGGRGAIFGTLIGALVVGIFQNGLALAGVDVLWQQFAIGLLIILAVATDQWIRRV</sequence>
<dbReference type="GO" id="GO:0005886">
    <property type="term" value="C:plasma membrane"/>
    <property type="evidence" value="ECO:0007669"/>
    <property type="project" value="UniProtKB-SubCell"/>
</dbReference>
<evidence type="ECO:0000256" key="4">
    <source>
        <dbReference type="ARBA" id="ARBA00022692"/>
    </source>
</evidence>
<comment type="similarity">
    <text evidence="2">Belongs to the binding-protein-dependent transport system permease family. AraH/RbsC subfamily.</text>
</comment>
<dbReference type="Proteomes" id="UP000190460">
    <property type="component" value="Unassembled WGS sequence"/>
</dbReference>
<feature type="transmembrane region" description="Helical" evidence="7">
    <location>
        <begin position="40"/>
        <end position="58"/>
    </location>
</feature>
<evidence type="ECO:0000313" key="9">
    <source>
        <dbReference type="Proteomes" id="UP000190460"/>
    </source>
</evidence>
<evidence type="ECO:0000313" key="8">
    <source>
        <dbReference type="EMBL" id="SKA69412.1"/>
    </source>
</evidence>
<comment type="subcellular location">
    <subcellularLocation>
        <location evidence="1">Cell inner membrane</location>
        <topology evidence="1">Multi-pass membrane protein</topology>
    </subcellularLocation>
</comment>
<feature type="transmembrane region" description="Helical" evidence="7">
    <location>
        <begin position="70"/>
        <end position="90"/>
    </location>
</feature>
<feature type="transmembrane region" description="Helical" evidence="7">
    <location>
        <begin position="200"/>
        <end position="218"/>
    </location>
</feature>
<dbReference type="OrthoDB" id="5422926at2"/>
<dbReference type="PANTHER" id="PTHR32196">
    <property type="entry name" value="ABC TRANSPORTER PERMEASE PROTEIN YPHD-RELATED-RELATED"/>
    <property type="match status" value="1"/>
</dbReference>
<evidence type="ECO:0000256" key="6">
    <source>
        <dbReference type="ARBA" id="ARBA00023136"/>
    </source>
</evidence>
<dbReference type="Pfam" id="PF02653">
    <property type="entry name" value="BPD_transp_2"/>
    <property type="match status" value="1"/>
</dbReference>
<keyword evidence="6 7" id="KW-0472">Membrane</keyword>
<organism evidence="8 9">
    <name type="scientific">Thiothrix eikelboomii</name>
    <dbReference type="NCBI Taxonomy" id="92487"/>
    <lineage>
        <taxon>Bacteria</taxon>
        <taxon>Pseudomonadati</taxon>
        <taxon>Pseudomonadota</taxon>
        <taxon>Gammaproteobacteria</taxon>
        <taxon>Thiotrichales</taxon>
        <taxon>Thiotrichaceae</taxon>
        <taxon>Thiothrix</taxon>
    </lineage>
</organism>
<dbReference type="EMBL" id="FUYB01000002">
    <property type="protein sequence ID" value="SKA69412.1"/>
    <property type="molecule type" value="Genomic_DNA"/>
</dbReference>
<keyword evidence="3" id="KW-1003">Cell membrane</keyword>
<keyword evidence="4 7" id="KW-0812">Transmembrane</keyword>
<dbReference type="AlphaFoldDB" id="A0A1T4VWM9"/>
<proteinExistence type="inferred from homology"/>
<feature type="transmembrane region" description="Helical" evidence="7">
    <location>
        <begin position="328"/>
        <end position="348"/>
    </location>
</feature>
<keyword evidence="9" id="KW-1185">Reference proteome</keyword>
<evidence type="ECO:0000256" key="7">
    <source>
        <dbReference type="SAM" id="Phobius"/>
    </source>
</evidence>
<evidence type="ECO:0000256" key="3">
    <source>
        <dbReference type="ARBA" id="ARBA00022475"/>
    </source>
</evidence>
<evidence type="ECO:0000256" key="5">
    <source>
        <dbReference type="ARBA" id="ARBA00022989"/>
    </source>
</evidence>
<dbReference type="RefSeq" id="WP_078920968.1">
    <property type="nucleotide sequence ID" value="NZ_FUYB01000002.1"/>
</dbReference>
<feature type="transmembrane region" description="Helical" evidence="7">
    <location>
        <begin position="288"/>
        <end position="316"/>
    </location>
</feature>
<evidence type="ECO:0000256" key="2">
    <source>
        <dbReference type="ARBA" id="ARBA00007942"/>
    </source>
</evidence>
<reference evidence="9" key="1">
    <citation type="submission" date="2017-02" db="EMBL/GenBank/DDBJ databases">
        <authorList>
            <person name="Varghese N."/>
            <person name="Submissions S."/>
        </authorList>
    </citation>
    <scope>NUCLEOTIDE SEQUENCE [LARGE SCALE GENOMIC DNA]</scope>
    <source>
        <strain evidence="9">ATCC 49788</strain>
    </source>
</reference>